<keyword evidence="3 5" id="KW-1133">Transmembrane helix</keyword>
<dbReference type="InterPro" id="IPR008521">
    <property type="entry name" value="Mg_trans_NIPA"/>
</dbReference>
<sequence>MLLGFYRPEVYCCWMVMFSTLYARFRSILGEYSEEVQSRSKHAERSKSKVRNVFDELGFRALVVLTIGTYIVFFSVAIARVALHVDTTIIPQQRKYNQGIDSNSWYEYAGATIHSVFHFNWFGMFRHYKPTVKQVTEDGAKKKHDLWYVGVALSLVGTMVAALGNHLVTLAHKLDIIEKRKATTPRVVARDWIKAMMPSGRKQRGAILTLVTKPSFVTWLFGNVAITILGTLLTLASFAYASQALVAPLSGLTIVWNALLSSTRWFGNVALKRKDLAATFLTLAGCVFIVAAGPRSTKHFSLDALVQMFFRTTFEVYSVCAAMLIITLHRVGSSPTSKPKYKRFAFGMLPGIIGGFSNVLAKASVELVSQYALFSSLTSIMVLIVSATCAVLQLTWINRALQTYDPLFVVPVYQATLLISSTLAGALYYGEFEEFTFLQYCIFFLSICAIVLGVSLLASSADMNNDQTEKLEVDIENPSPSSTKRRSVARHFNFKNKSEN</sequence>
<dbReference type="AlphaFoldDB" id="A0A7S2W4W5"/>
<feature type="transmembrane region" description="Helical" evidence="5">
    <location>
        <begin position="435"/>
        <end position="458"/>
    </location>
</feature>
<feature type="transmembrane region" description="Helical" evidence="5">
    <location>
        <begin position="245"/>
        <end position="263"/>
    </location>
</feature>
<dbReference type="PANTHER" id="PTHR12570">
    <property type="match status" value="1"/>
</dbReference>
<feature type="transmembrane region" description="Helical" evidence="5">
    <location>
        <begin position="216"/>
        <end position="239"/>
    </location>
</feature>
<name>A0A7S2W4W5_9STRA</name>
<evidence type="ECO:0000313" key="6">
    <source>
        <dbReference type="EMBL" id="CAD9668522.1"/>
    </source>
</evidence>
<feature type="transmembrane region" description="Helical" evidence="5">
    <location>
        <begin position="104"/>
        <end position="126"/>
    </location>
</feature>
<dbReference type="GO" id="GO:0015095">
    <property type="term" value="F:magnesium ion transmembrane transporter activity"/>
    <property type="evidence" value="ECO:0007669"/>
    <property type="project" value="InterPro"/>
</dbReference>
<protein>
    <submittedName>
        <fullName evidence="6">Uncharacterized protein</fullName>
    </submittedName>
</protein>
<feature type="transmembrane region" description="Helical" evidence="5">
    <location>
        <begin position="57"/>
        <end position="83"/>
    </location>
</feature>
<proteinExistence type="predicted"/>
<evidence type="ECO:0000256" key="1">
    <source>
        <dbReference type="ARBA" id="ARBA00004141"/>
    </source>
</evidence>
<feature type="transmembrane region" description="Helical" evidence="5">
    <location>
        <begin position="371"/>
        <end position="395"/>
    </location>
</feature>
<gene>
    <name evidence="6" type="ORF">QSP1433_LOCUS2474</name>
</gene>
<feature type="transmembrane region" description="Helical" evidence="5">
    <location>
        <begin position="344"/>
        <end position="365"/>
    </location>
</feature>
<evidence type="ECO:0000256" key="4">
    <source>
        <dbReference type="ARBA" id="ARBA00023136"/>
    </source>
</evidence>
<keyword evidence="4 5" id="KW-0472">Membrane</keyword>
<organism evidence="6">
    <name type="scientific">Mucochytrium quahogii</name>
    <dbReference type="NCBI Taxonomy" id="96639"/>
    <lineage>
        <taxon>Eukaryota</taxon>
        <taxon>Sar</taxon>
        <taxon>Stramenopiles</taxon>
        <taxon>Bigyra</taxon>
        <taxon>Labyrinthulomycetes</taxon>
        <taxon>Thraustochytrida</taxon>
        <taxon>Thraustochytriidae</taxon>
        <taxon>Mucochytrium</taxon>
    </lineage>
</organism>
<evidence type="ECO:0000256" key="2">
    <source>
        <dbReference type="ARBA" id="ARBA00022692"/>
    </source>
</evidence>
<feature type="transmembrane region" description="Helical" evidence="5">
    <location>
        <begin position="314"/>
        <end position="332"/>
    </location>
</feature>
<dbReference type="GO" id="GO:0016020">
    <property type="term" value="C:membrane"/>
    <property type="evidence" value="ECO:0007669"/>
    <property type="project" value="UniProtKB-SubCell"/>
</dbReference>
<keyword evidence="2 5" id="KW-0812">Transmembrane</keyword>
<comment type="subcellular location">
    <subcellularLocation>
        <location evidence="1">Membrane</location>
        <topology evidence="1">Multi-pass membrane protein</topology>
    </subcellularLocation>
</comment>
<evidence type="ECO:0000256" key="3">
    <source>
        <dbReference type="ARBA" id="ARBA00022989"/>
    </source>
</evidence>
<accession>A0A7S2W4W5</accession>
<evidence type="ECO:0000256" key="5">
    <source>
        <dbReference type="SAM" id="Phobius"/>
    </source>
</evidence>
<dbReference type="EMBL" id="HBHK01004137">
    <property type="protein sequence ID" value="CAD9668522.1"/>
    <property type="molecule type" value="Transcribed_RNA"/>
</dbReference>
<reference evidence="6" key="1">
    <citation type="submission" date="2021-01" db="EMBL/GenBank/DDBJ databases">
        <authorList>
            <person name="Corre E."/>
            <person name="Pelletier E."/>
            <person name="Niang G."/>
            <person name="Scheremetjew M."/>
            <person name="Finn R."/>
            <person name="Kale V."/>
            <person name="Holt S."/>
            <person name="Cochrane G."/>
            <person name="Meng A."/>
            <person name="Brown T."/>
            <person name="Cohen L."/>
        </authorList>
    </citation>
    <scope>NUCLEOTIDE SEQUENCE</scope>
    <source>
        <strain evidence="6">NY070348D</strain>
    </source>
</reference>
<feature type="transmembrane region" description="Helical" evidence="5">
    <location>
        <begin position="407"/>
        <end position="429"/>
    </location>
</feature>
<feature type="transmembrane region" description="Helical" evidence="5">
    <location>
        <begin position="275"/>
        <end position="294"/>
    </location>
</feature>
<dbReference type="Pfam" id="PF05653">
    <property type="entry name" value="Mg_trans_NIPA"/>
    <property type="match status" value="1"/>
</dbReference>
<dbReference type="PANTHER" id="PTHR12570:SF9">
    <property type="entry name" value="MAGNESIUM TRANSPORTER NIPA8-RELATED"/>
    <property type="match status" value="1"/>
</dbReference>
<feature type="transmembrane region" description="Helical" evidence="5">
    <location>
        <begin position="146"/>
        <end position="171"/>
    </location>
</feature>